<evidence type="ECO:0000259" key="1">
    <source>
        <dbReference type="Pfam" id="PF14540"/>
    </source>
</evidence>
<evidence type="ECO:0008006" key="5">
    <source>
        <dbReference type="Google" id="ProtNLM"/>
    </source>
</evidence>
<evidence type="ECO:0000259" key="2">
    <source>
        <dbReference type="Pfam" id="PF22339"/>
    </source>
</evidence>
<dbReference type="OrthoDB" id="2350973at2"/>
<dbReference type="EMBL" id="QXJM01000039">
    <property type="protein sequence ID" value="RIE02668.1"/>
    <property type="molecule type" value="Genomic_DNA"/>
</dbReference>
<dbReference type="Proteomes" id="UP000266340">
    <property type="component" value="Unassembled WGS sequence"/>
</dbReference>
<feature type="domain" description="YgxA-like substrate binding" evidence="2">
    <location>
        <begin position="120"/>
        <end position="216"/>
    </location>
</feature>
<sequence>MDKKHLPYTDLFRDDENTVALLLITNPFSFQTLIDGMDKLVLVICKTAPAELETEHWMVQDERVQVRRITPERLERWVVGGDHRSVIPWLVGGEILYDRDGYLKDLQARLNDWPALLREQKLLCEFSRFIRTYLQANQDLKDGQILDAYSNILDSLHCWAHIALVEKGMHPELTVWEQMRRVNPGIYKLYEELTTSVETVEKRVQLLLLACEFSVLTQMKSSCALILRVLSSRDEPWTVSALQLHPQLKGLPIDFSLLLQKLVMRGLVREIAQPNRERGAGILKLLYTAHHAKG</sequence>
<dbReference type="Gene3D" id="1.10.10.10">
    <property type="entry name" value="Winged helix-like DNA-binding domain superfamily/Winged helix DNA-binding domain"/>
    <property type="match status" value="1"/>
</dbReference>
<dbReference type="Pfam" id="PF22339">
    <property type="entry name" value="YgxA-like_sub_bind"/>
    <property type="match status" value="1"/>
</dbReference>
<evidence type="ECO:0000313" key="3">
    <source>
        <dbReference type="EMBL" id="RIE02668.1"/>
    </source>
</evidence>
<comment type="caution">
    <text evidence="3">The sequence shown here is derived from an EMBL/GenBank/DDBJ whole genome shotgun (WGS) entry which is preliminary data.</text>
</comment>
<name>A0A398CPL6_9BACL</name>
<dbReference type="RefSeq" id="WP_119150706.1">
    <property type="nucleotide sequence ID" value="NZ_JBHSOV010000059.1"/>
</dbReference>
<dbReference type="Gene3D" id="3.30.460.10">
    <property type="entry name" value="Beta Polymerase, domain 2"/>
    <property type="match status" value="1"/>
</dbReference>
<feature type="domain" description="Nucleotidyltransferase-like" evidence="1">
    <location>
        <begin position="9"/>
        <end position="116"/>
    </location>
</feature>
<dbReference type="Gene3D" id="1.20.120.330">
    <property type="entry name" value="Nucleotidyltransferases domain 2"/>
    <property type="match status" value="1"/>
</dbReference>
<evidence type="ECO:0000313" key="4">
    <source>
        <dbReference type="Proteomes" id="UP000266340"/>
    </source>
</evidence>
<reference evidence="3 4" key="1">
    <citation type="submission" date="2018-09" db="EMBL/GenBank/DDBJ databases">
        <title>Cohnella cavernae sp. nov., isolated from a karst cave.</title>
        <authorList>
            <person name="Zhu H."/>
        </authorList>
    </citation>
    <scope>NUCLEOTIDE SEQUENCE [LARGE SCALE GENOMIC DNA]</scope>
    <source>
        <strain evidence="3 4">K2E09-144</strain>
    </source>
</reference>
<dbReference type="InterPro" id="IPR036388">
    <property type="entry name" value="WH-like_DNA-bd_sf"/>
</dbReference>
<dbReference type="InterPro" id="IPR054515">
    <property type="entry name" value="YgxA-like_substrate-bd"/>
</dbReference>
<protein>
    <recommendedName>
        <fullName evidence="5">Nucleotidyltransferase-like domain-containing protein</fullName>
    </recommendedName>
</protein>
<dbReference type="Pfam" id="PF14540">
    <property type="entry name" value="NTF-like"/>
    <property type="match status" value="1"/>
</dbReference>
<organism evidence="3 4">
    <name type="scientific">Cohnella faecalis</name>
    <dbReference type="NCBI Taxonomy" id="2315694"/>
    <lineage>
        <taxon>Bacteria</taxon>
        <taxon>Bacillati</taxon>
        <taxon>Bacillota</taxon>
        <taxon>Bacilli</taxon>
        <taxon>Bacillales</taxon>
        <taxon>Paenibacillaceae</taxon>
        <taxon>Cohnella</taxon>
    </lineage>
</organism>
<accession>A0A398CPL6</accession>
<keyword evidence="4" id="KW-1185">Reference proteome</keyword>
<dbReference type="InterPro" id="IPR043519">
    <property type="entry name" value="NT_sf"/>
</dbReference>
<dbReference type="AlphaFoldDB" id="A0A398CPL6"/>
<gene>
    <name evidence="3" type="ORF">D3H35_18495</name>
</gene>
<dbReference type="InterPro" id="IPR029348">
    <property type="entry name" value="NTF-like"/>
</dbReference>
<proteinExistence type="predicted"/>